<evidence type="ECO:0000313" key="2">
    <source>
        <dbReference type="Proteomes" id="UP001190002"/>
    </source>
</evidence>
<dbReference type="InterPro" id="IPR011050">
    <property type="entry name" value="Pectin_lyase_fold/virulence"/>
</dbReference>
<accession>A0AAD2AKA8</accession>
<comment type="caution">
    <text evidence="1">The sequence shown here is derived from an EMBL/GenBank/DDBJ whole genome shotgun (WGS) entry which is preliminary data.</text>
</comment>
<dbReference type="EMBL" id="CATVXE010000006">
    <property type="protein sequence ID" value="CAJ0682082.1"/>
    <property type="molecule type" value="Genomic_DNA"/>
</dbReference>
<sequence>MQLLQNGKQQFIDQNGLPLANGTVGYYAPGTLNPLPTYQDMAGTIQNTNPIKLDSRGQAIIWGTGTYRQIVKDASGVTIWDQIVDTPAGAASLSNTTGAGGAALVGFDGGPLSQFFLSKNNRVVDSIAALRALSKSIYTRAFVTGYYAAGDGGGGAYYYDPSDTTSSDNGGTIIVASDGGRWKLQTLHYVTLKTFGAKGDWNGTTGTDDTTAIQNALTWAAGAGATLRATYGAYAISAAISVDTGTASPTIAQGGKRFGIIGDGKSNTTFVYTGSSNIALFTITGHFVDFFRAEGFRIQRKDQASEFGYGLTINNMVNVTLRGIDCFRLATGVIINDCNAVLVDDCTFSYNNLGFSANYVNTSTPNAVKLTNCVMNSNITGAVSIIGGVVNSILGCVFEQNGITDAGGTTANAQAIYIRTNYLVNTNFFAALTMIGNYIEGSAGSADLQCDFRGATTVVLTGNLFNRISSTNFVTNDIVFDASSLSGSSNPIALEMSGNTFTSQGTYVASSSRRAINYLHGAAYTGFQINDNNIYQNSDEVPIINPAIDKLRGDVTKAYAMGQIRGIDGAIISNYRIASAVRNGTGDYTVTTNGPGVTNPIVVATPTSSSGLSWFIASSGTNTFEIKFTNSANGAAVDPTAFNFLMFAGF</sequence>
<evidence type="ECO:0008006" key="3">
    <source>
        <dbReference type="Google" id="ProtNLM"/>
    </source>
</evidence>
<dbReference type="RefSeq" id="WP_222328817.1">
    <property type="nucleotide sequence ID" value="NZ_CATVXE010000006.1"/>
</dbReference>
<protein>
    <recommendedName>
        <fullName evidence="3">Pectate lyase superfamily protein domain-containing protein</fullName>
    </recommendedName>
</protein>
<organism evidence="1 2">
    <name type="scientific">Ralstonia mannitolilytica</name>
    <dbReference type="NCBI Taxonomy" id="105219"/>
    <lineage>
        <taxon>Bacteria</taxon>
        <taxon>Pseudomonadati</taxon>
        <taxon>Pseudomonadota</taxon>
        <taxon>Betaproteobacteria</taxon>
        <taxon>Burkholderiales</taxon>
        <taxon>Burkholderiaceae</taxon>
        <taxon>Ralstonia</taxon>
    </lineage>
</organism>
<dbReference type="InterPro" id="IPR012334">
    <property type="entry name" value="Pectin_lyas_fold"/>
</dbReference>
<dbReference type="Gene3D" id="2.160.20.10">
    <property type="entry name" value="Single-stranded right-handed beta-helix, Pectin lyase-like"/>
    <property type="match status" value="1"/>
</dbReference>
<dbReference type="Proteomes" id="UP001190002">
    <property type="component" value="Unassembled WGS sequence"/>
</dbReference>
<dbReference type="SUPFAM" id="SSF51126">
    <property type="entry name" value="Pectin lyase-like"/>
    <property type="match status" value="1"/>
</dbReference>
<name>A0AAD2AKA8_9RALS</name>
<reference evidence="1" key="1">
    <citation type="submission" date="2023-07" db="EMBL/GenBank/DDBJ databases">
        <authorList>
            <person name="Peeters C."/>
        </authorList>
    </citation>
    <scope>NUCLEOTIDE SEQUENCE</scope>
    <source>
        <strain evidence="1">R-77591</strain>
    </source>
</reference>
<dbReference type="AlphaFoldDB" id="A0AAD2AKA8"/>
<proteinExistence type="predicted"/>
<gene>
    <name evidence="1" type="ORF">R77591_01656</name>
</gene>
<evidence type="ECO:0000313" key="1">
    <source>
        <dbReference type="EMBL" id="CAJ0682082.1"/>
    </source>
</evidence>